<comment type="caution">
    <text evidence="1">The sequence shown here is derived from an EMBL/GenBank/DDBJ whole genome shotgun (WGS) entry which is preliminary data.</text>
</comment>
<keyword evidence="2" id="KW-1185">Reference proteome</keyword>
<proteinExistence type="predicted"/>
<evidence type="ECO:0008006" key="3">
    <source>
        <dbReference type="Google" id="ProtNLM"/>
    </source>
</evidence>
<dbReference type="EMBL" id="JAPTHD010000001">
    <property type="protein sequence ID" value="MDV5822282.1"/>
    <property type="molecule type" value="Genomic_DNA"/>
</dbReference>
<dbReference type="Proteomes" id="UP001185984">
    <property type="component" value="Unassembled WGS sequence"/>
</dbReference>
<evidence type="ECO:0000313" key="1">
    <source>
        <dbReference type="EMBL" id="MDV5822282.1"/>
    </source>
</evidence>
<name>A0ABU3ZS27_9SPHN</name>
<reference evidence="2" key="1">
    <citation type="journal article" date="2022" name="J Environ Chem Eng">
        <title>Biodegradation of petroleum oil using a constructed nonpathogenic and heavy metal-tolerant bacterial consortium isolated from marine sponges.</title>
        <authorList>
            <person name="Dechsakulwatana C."/>
            <person name="Rungsihiranrut A."/>
            <person name="Muangchinda C."/>
            <person name="Ningthoujam R."/>
            <person name="Klankeo P."/>
            <person name="Pinyakong O."/>
        </authorList>
    </citation>
    <scope>NUCLEOTIDE SEQUENCE [LARGE SCALE GENOMIC DNA]</scope>
    <source>
        <strain evidence="2">MO2-4</strain>
    </source>
</reference>
<organism evidence="1 2">
    <name type="scientific">Sphingobium naphthae</name>
    <dbReference type="NCBI Taxonomy" id="1886786"/>
    <lineage>
        <taxon>Bacteria</taxon>
        <taxon>Pseudomonadati</taxon>
        <taxon>Pseudomonadota</taxon>
        <taxon>Alphaproteobacteria</taxon>
        <taxon>Sphingomonadales</taxon>
        <taxon>Sphingomonadaceae</taxon>
        <taxon>Sphingobium</taxon>
    </lineage>
</organism>
<accession>A0ABU3ZS27</accession>
<sequence>MTPEELNALADRVERLEGSDLKTDILIEQACVPPTGQPKKWLALRYTGSIDAAMTLVGAMQLSKAGELWDGATKCGWATVHNYSNTERGMMWDDQHDVCAKTPALALTAAALRARAALASENSNAE</sequence>
<protein>
    <recommendedName>
        <fullName evidence="3">Phage ABA sandwich domain-containing protein</fullName>
    </recommendedName>
</protein>
<gene>
    <name evidence="1" type="ORF">O0R41_01510</name>
</gene>
<dbReference type="RefSeq" id="WP_317515503.1">
    <property type="nucleotide sequence ID" value="NZ_JAPTHD010000001.1"/>
</dbReference>
<evidence type="ECO:0000313" key="2">
    <source>
        <dbReference type="Proteomes" id="UP001185984"/>
    </source>
</evidence>